<name>A0A1S7LLF6_MAGMO</name>
<proteinExistence type="predicted"/>
<organism evidence="1">
    <name type="scientific">Magnetococcus massalia (strain MO-1)</name>
    <dbReference type="NCBI Taxonomy" id="451514"/>
    <lineage>
        <taxon>Bacteria</taxon>
        <taxon>Pseudomonadati</taxon>
        <taxon>Pseudomonadota</taxon>
        <taxon>Magnetococcia</taxon>
        <taxon>Magnetococcales</taxon>
        <taxon>Magnetococcaceae</taxon>
        <taxon>Magnetococcus</taxon>
    </lineage>
</organism>
<dbReference type="InterPro" id="IPR015422">
    <property type="entry name" value="PyrdxlP-dep_Trfase_small"/>
</dbReference>
<evidence type="ECO:0008006" key="2">
    <source>
        <dbReference type="Google" id="ProtNLM"/>
    </source>
</evidence>
<dbReference type="InterPro" id="IPR015421">
    <property type="entry name" value="PyrdxlP-dep_Trfase_major"/>
</dbReference>
<dbReference type="SUPFAM" id="SSF53383">
    <property type="entry name" value="PLP-dependent transferases"/>
    <property type="match status" value="1"/>
</dbReference>
<reference evidence="1" key="1">
    <citation type="submission" date="2015-04" db="EMBL/GenBank/DDBJ databases">
        <authorList>
            <person name="Syromyatnikov M.Y."/>
            <person name="Popov V.N."/>
        </authorList>
    </citation>
    <scope>NUCLEOTIDE SEQUENCE</scope>
    <source>
        <strain evidence="1">MO-1</strain>
    </source>
</reference>
<sequence length="334" mass="38353">MHRETMKPIPLYHADLTQQDHQQVIHALEQPQWQDAEQTAQLEAFWSARWQRPTLALADPHDAITVLAELLQWRMGDAVALPPLMEPIWAEAFIQRGIQPAWLDLDPKTGHGGGQPMGLEEIAGSLKGWLDQATMGLPHFPFTLPTTLQPLVDISHAPLPLWRAQKEAILILQLDANLPLQGGGLTLLLLPDHLELEQARQLRPRLPSRAAVALANSQSEQVEQLMQYRRHVAERYLEKLRPRGLFALPWYHPLRNWAFFNLDFADRRHASEFCTFLQGAQIGCQLGCALPPPHQRDGMQRYQQRSVLIPLYGALQERDQKRIINRIHRWVERQ</sequence>
<dbReference type="Gene3D" id="3.40.640.10">
    <property type="entry name" value="Type I PLP-dependent aspartate aminotransferase-like (Major domain)"/>
    <property type="match status" value="1"/>
</dbReference>
<accession>A0A1S7LLF6</accession>
<dbReference type="Gene3D" id="3.90.1150.10">
    <property type="entry name" value="Aspartate Aminotransferase, domain 1"/>
    <property type="match status" value="1"/>
</dbReference>
<protein>
    <recommendedName>
        <fullName evidence="2">DegT/DnrJ/EryC1/StrS aminotransferase</fullName>
    </recommendedName>
</protein>
<dbReference type="AlphaFoldDB" id="A0A1S7LLF6"/>
<dbReference type="InterPro" id="IPR015424">
    <property type="entry name" value="PyrdxlP-dep_Trfase"/>
</dbReference>
<dbReference type="EMBL" id="LO017727">
    <property type="protein sequence ID" value="CRH07735.1"/>
    <property type="molecule type" value="Genomic_DNA"/>
</dbReference>
<evidence type="ECO:0000313" key="1">
    <source>
        <dbReference type="EMBL" id="CRH07735.1"/>
    </source>
</evidence>
<gene>
    <name evidence="1" type="ORF">MAGMO_3602</name>
</gene>